<feature type="transmembrane region" description="Helical" evidence="2">
    <location>
        <begin position="185"/>
        <end position="210"/>
    </location>
</feature>
<evidence type="ECO:0000313" key="5">
    <source>
        <dbReference type="Proteomes" id="UP000567179"/>
    </source>
</evidence>
<feature type="region of interest" description="Disordered" evidence="1">
    <location>
        <begin position="300"/>
        <end position="377"/>
    </location>
</feature>
<sequence>MADAAKMAAAIGFVQKLIDAGALTPRVTYVDVAACALFVWDYFLTFGLEVQHIWKSRWNVIKVVFLLQRYLPFFDSCYLVLYRQLAYNLTAKECRNLPIISGLVSIVGVALSEVLLGFRVYAVWSRNKYIAMSLVIIGAGLTGCMLAGAYKYADSLGFLDFDLSKVGIKKAGCTVISAGESNTMVMIWTALMAWNTVTMILMLIPGYTVYRSGASSELWSVLYKDVLSILNIIFATSLRPALRIAVTVLEPRLRFRSARADTHSVSLRQLDRNLHTGNNGQSATRSCAMSKGVKAQAALTLGSTYSRPTPAPKRKRAMATTSRSSAPRKRYIVDDAKATSSESPIRLGRRPPSKPAQETPLSTGPGHSGGATIPPPRIAVAHDPVMRLDIYPVQKQPGTSHQVVDSPQTPKRDRRSEGRMAIACATPQLSSNDAMASMRELYASPEQPPTPSDPTRETESVGNSDSDEDEEAEEEVQFNTPRRSFFKAPCATPTRAVNGGSWFSPARPGRNA</sequence>
<name>A0A8H5B9Z1_9AGAR</name>
<dbReference type="EMBL" id="JAACJJ010000029">
    <property type="protein sequence ID" value="KAF5319389.1"/>
    <property type="molecule type" value="Genomic_DNA"/>
</dbReference>
<dbReference type="Proteomes" id="UP000567179">
    <property type="component" value="Unassembled WGS sequence"/>
</dbReference>
<evidence type="ECO:0000256" key="1">
    <source>
        <dbReference type="SAM" id="MobiDB-lite"/>
    </source>
</evidence>
<evidence type="ECO:0000256" key="2">
    <source>
        <dbReference type="SAM" id="Phobius"/>
    </source>
</evidence>
<gene>
    <name evidence="4" type="ORF">D9619_008525</name>
</gene>
<keyword evidence="2" id="KW-0812">Transmembrane</keyword>
<feature type="transmembrane region" description="Helical" evidence="2">
    <location>
        <begin position="129"/>
        <end position="150"/>
    </location>
</feature>
<protein>
    <recommendedName>
        <fullName evidence="3">DUF6533 domain-containing protein</fullName>
    </recommendedName>
</protein>
<feature type="transmembrane region" description="Helical" evidence="2">
    <location>
        <begin position="60"/>
        <end position="82"/>
    </location>
</feature>
<feature type="compositionally biased region" description="Polar residues" evidence="1">
    <location>
        <begin position="396"/>
        <end position="409"/>
    </location>
</feature>
<evidence type="ECO:0000259" key="3">
    <source>
        <dbReference type="Pfam" id="PF20151"/>
    </source>
</evidence>
<evidence type="ECO:0000313" key="4">
    <source>
        <dbReference type="EMBL" id="KAF5319389.1"/>
    </source>
</evidence>
<keyword evidence="2" id="KW-0472">Membrane</keyword>
<feature type="transmembrane region" description="Helical" evidence="2">
    <location>
        <begin position="102"/>
        <end position="122"/>
    </location>
</feature>
<accession>A0A8H5B9Z1</accession>
<feature type="transmembrane region" description="Helical" evidence="2">
    <location>
        <begin position="222"/>
        <end position="242"/>
    </location>
</feature>
<organism evidence="4 5">
    <name type="scientific">Psilocybe cf. subviscida</name>
    <dbReference type="NCBI Taxonomy" id="2480587"/>
    <lineage>
        <taxon>Eukaryota</taxon>
        <taxon>Fungi</taxon>
        <taxon>Dikarya</taxon>
        <taxon>Basidiomycota</taxon>
        <taxon>Agaricomycotina</taxon>
        <taxon>Agaricomycetes</taxon>
        <taxon>Agaricomycetidae</taxon>
        <taxon>Agaricales</taxon>
        <taxon>Agaricineae</taxon>
        <taxon>Strophariaceae</taxon>
        <taxon>Psilocybe</taxon>
    </lineage>
</organism>
<dbReference type="InterPro" id="IPR045340">
    <property type="entry name" value="DUF6533"/>
</dbReference>
<dbReference type="AlphaFoldDB" id="A0A8H5B9Z1"/>
<dbReference type="Pfam" id="PF20151">
    <property type="entry name" value="DUF6533"/>
    <property type="match status" value="1"/>
</dbReference>
<feature type="domain" description="DUF6533" evidence="3">
    <location>
        <begin position="29"/>
        <end position="74"/>
    </location>
</feature>
<feature type="compositionally biased region" description="Acidic residues" evidence="1">
    <location>
        <begin position="465"/>
        <end position="476"/>
    </location>
</feature>
<feature type="region of interest" description="Disordered" evidence="1">
    <location>
        <begin position="392"/>
        <end position="419"/>
    </location>
</feature>
<proteinExistence type="predicted"/>
<keyword evidence="5" id="KW-1185">Reference proteome</keyword>
<reference evidence="4 5" key="1">
    <citation type="journal article" date="2020" name="ISME J.">
        <title>Uncovering the hidden diversity of litter-decomposition mechanisms in mushroom-forming fungi.</title>
        <authorList>
            <person name="Floudas D."/>
            <person name="Bentzer J."/>
            <person name="Ahren D."/>
            <person name="Johansson T."/>
            <person name="Persson P."/>
            <person name="Tunlid A."/>
        </authorList>
    </citation>
    <scope>NUCLEOTIDE SEQUENCE [LARGE SCALE GENOMIC DNA]</scope>
    <source>
        <strain evidence="4 5">CBS 101986</strain>
    </source>
</reference>
<keyword evidence="2" id="KW-1133">Transmembrane helix</keyword>
<comment type="caution">
    <text evidence="4">The sequence shown here is derived from an EMBL/GenBank/DDBJ whole genome shotgun (WGS) entry which is preliminary data.</text>
</comment>
<dbReference type="OrthoDB" id="2958007at2759"/>
<feature type="region of interest" description="Disordered" evidence="1">
    <location>
        <begin position="443"/>
        <end position="512"/>
    </location>
</feature>